<feature type="signal peptide" evidence="1">
    <location>
        <begin position="1"/>
        <end position="25"/>
    </location>
</feature>
<dbReference type="EMBL" id="CP072167">
    <property type="protein sequence ID" value="QYA08016.1"/>
    <property type="molecule type" value="Genomic_DNA"/>
</dbReference>
<dbReference type="InterPro" id="IPR032789">
    <property type="entry name" value="T2SS-T3SS_pil_N"/>
</dbReference>
<evidence type="ECO:0000256" key="1">
    <source>
        <dbReference type="SAM" id="SignalP"/>
    </source>
</evidence>
<evidence type="ECO:0000259" key="2">
    <source>
        <dbReference type="Pfam" id="PF13629"/>
    </source>
</evidence>
<feature type="chain" id="PRO_5046292189" evidence="1">
    <location>
        <begin position="26"/>
        <end position="139"/>
    </location>
</feature>
<name>A0ABX8T7G5_9HYPH</name>
<evidence type="ECO:0000313" key="3">
    <source>
        <dbReference type="EMBL" id="QYA08016.1"/>
    </source>
</evidence>
<feature type="domain" description="Pilus formation protein N-terminal" evidence="2">
    <location>
        <begin position="29"/>
        <end position="98"/>
    </location>
</feature>
<dbReference type="Proteomes" id="UP000826513">
    <property type="component" value="Chromosome 1"/>
</dbReference>
<gene>
    <name evidence="3" type="ORF">J5285_04725</name>
</gene>
<accession>A0ABX8T7G5</accession>
<protein>
    <submittedName>
        <fullName evidence="3">Pilus assembly protein N-terminal domain-containing protein</fullName>
    </submittedName>
</protein>
<evidence type="ECO:0000313" key="4">
    <source>
        <dbReference type="Proteomes" id="UP000826513"/>
    </source>
</evidence>
<keyword evidence="1" id="KW-0732">Signal</keyword>
<dbReference type="RefSeq" id="WP_027674605.1">
    <property type="nucleotide sequence ID" value="NZ_CP039691.1"/>
</dbReference>
<keyword evidence="4" id="KW-1185">Reference proteome</keyword>
<organism evidence="3 4">
    <name type="scientific">Agrobacterium larrymoorei</name>
    <dbReference type="NCBI Taxonomy" id="160699"/>
    <lineage>
        <taxon>Bacteria</taxon>
        <taxon>Pseudomonadati</taxon>
        <taxon>Pseudomonadota</taxon>
        <taxon>Alphaproteobacteria</taxon>
        <taxon>Hyphomicrobiales</taxon>
        <taxon>Rhizobiaceae</taxon>
        <taxon>Rhizobium/Agrobacterium group</taxon>
        <taxon>Agrobacterium</taxon>
    </lineage>
</organism>
<sequence length="139" mass="14635">MSSSTFTRFAVAMAVLAAVPAAARAQEDEMLRVSMNHARVLKLDRPVSKVIIGNSKVADATVADSTTIVLTGRSFGTTNLVLLDGQGNAIVDERILVSIDEGNTVRVFRQTARTVLSCTPNCEEHSQNESSAGATGAGQ</sequence>
<reference evidence="3 4" key="1">
    <citation type="submission" date="2021-03" db="EMBL/GenBank/DDBJ databases">
        <title>Rapid diversification of plasmids in a genus of pathogenic and nitrogen fixing bacteria.</title>
        <authorList>
            <person name="Weisberg A.J."/>
            <person name="Miller M."/>
            <person name="Ream W."/>
            <person name="Grunwald N.J."/>
            <person name="Chang J.H."/>
        </authorList>
    </citation>
    <scope>NUCLEOTIDE SEQUENCE [LARGE SCALE GENOMIC DNA]</scope>
    <source>
        <strain evidence="3 4">AF3.44</strain>
    </source>
</reference>
<proteinExistence type="predicted"/>
<dbReference type="Pfam" id="PF13629">
    <property type="entry name" value="T2SS-T3SS_pil_N"/>
    <property type="match status" value="1"/>
</dbReference>